<accession>A0A383BBH8</accession>
<protein>
    <submittedName>
        <fullName evidence="1">Uncharacterized protein</fullName>
    </submittedName>
</protein>
<gene>
    <name evidence="1" type="ORF">METZ01_LOCUS470321</name>
</gene>
<name>A0A383BBH8_9ZZZZ</name>
<sequence length="31" mass="3368">VETGDAIAEILKREGVETLICYPVNHLIEAA</sequence>
<proteinExistence type="predicted"/>
<organism evidence="1">
    <name type="scientific">marine metagenome</name>
    <dbReference type="NCBI Taxonomy" id="408172"/>
    <lineage>
        <taxon>unclassified sequences</taxon>
        <taxon>metagenomes</taxon>
        <taxon>ecological metagenomes</taxon>
    </lineage>
</organism>
<dbReference type="EMBL" id="UINC01199170">
    <property type="protein sequence ID" value="SVE17467.1"/>
    <property type="molecule type" value="Genomic_DNA"/>
</dbReference>
<reference evidence="1" key="1">
    <citation type="submission" date="2018-05" db="EMBL/GenBank/DDBJ databases">
        <authorList>
            <person name="Lanie J.A."/>
            <person name="Ng W.-L."/>
            <person name="Kazmierczak K.M."/>
            <person name="Andrzejewski T.M."/>
            <person name="Davidsen T.M."/>
            <person name="Wayne K.J."/>
            <person name="Tettelin H."/>
            <person name="Glass J.I."/>
            <person name="Rusch D."/>
            <person name="Podicherti R."/>
            <person name="Tsui H.-C.T."/>
            <person name="Winkler M.E."/>
        </authorList>
    </citation>
    <scope>NUCLEOTIDE SEQUENCE</scope>
</reference>
<feature type="non-terminal residue" evidence="1">
    <location>
        <position position="31"/>
    </location>
</feature>
<dbReference type="AlphaFoldDB" id="A0A383BBH8"/>
<feature type="non-terminal residue" evidence="1">
    <location>
        <position position="1"/>
    </location>
</feature>
<evidence type="ECO:0000313" key="1">
    <source>
        <dbReference type="EMBL" id="SVE17467.1"/>
    </source>
</evidence>